<dbReference type="SUPFAM" id="SSF56235">
    <property type="entry name" value="N-terminal nucleophile aminohydrolases (Ntn hydrolases)"/>
    <property type="match status" value="1"/>
</dbReference>
<keyword evidence="8" id="KW-1185">Reference proteome</keyword>
<dbReference type="Proteomes" id="UP000676246">
    <property type="component" value="Unassembled WGS sequence"/>
</dbReference>
<accession>A0A940YDW8</accession>
<organism evidence="7 8">
    <name type="scientific">Ideonella alba</name>
    <dbReference type="NCBI Taxonomy" id="2824118"/>
    <lineage>
        <taxon>Bacteria</taxon>
        <taxon>Pseudomonadati</taxon>
        <taxon>Pseudomonadota</taxon>
        <taxon>Betaproteobacteria</taxon>
        <taxon>Burkholderiales</taxon>
        <taxon>Sphaerotilaceae</taxon>
        <taxon>Ideonella</taxon>
    </lineage>
</organism>
<dbReference type="InterPro" id="IPR051792">
    <property type="entry name" value="GGT_bact"/>
</dbReference>
<evidence type="ECO:0000256" key="1">
    <source>
        <dbReference type="ARBA" id="ARBA00009381"/>
    </source>
</evidence>
<evidence type="ECO:0000313" key="7">
    <source>
        <dbReference type="EMBL" id="MBQ0932393.1"/>
    </source>
</evidence>
<evidence type="ECO:0000256" key="6">
    <source>
        <dbReference type="SAM" id="SignalP"/>
    </source>
</evidence>
<dbReference type="PANTHER" id="PTHR43199">
    <property type="entry name" value="GLUTATHIONE HYDROLASE"/>
    <property type="match status" value="1"/>
</dbReference>
<dbReference type="InterPro" id="IPR043138">
    <property type="entry name" value="GGT_lsub"/>
</dbReference>
<comment type="caution">
    <text evidence="7">The sequence shown here is derived from an EMBL/GenBank/DDBJ whole genome shotgun (WGS) entry which is preliminary data.</text>
</comment>
<dbReference type="PROSITE" id="PS51257">
    <property type="entry name" value="PROKAR_LIPOPROTEIN"/>
    <property type="match status" value="1"/>
</dbReference>
<dbReference type="EMBL" id="JAGQDD010000016">
    <property type="protein sequence ID" value="MBQ0932393.1"/>
    <property type="molecule type" value="Genomic_DNA"/>
</dbReference>
<evidence type="ECO:0000313" key="8">
    <source>
        <dbReference type="Proteomes" id="UP000676246"/>
    </source>
</evidence>
<evidence type="ECO:0000256" key="3">
    <source>
        <dbReference type="ARBA" id="ARBA00022801"/>
    </source>
</evidence>
<evidence type="ECO:0000256" key="4">
    <source>
        <dbReference type="ARBA" id="ARBA00023145"/>
    </source>
</evidence>
<dbReference type="Pfam" id="PF01019">
    <property type="entry name" value="G_glu_transpept"/>
    <property type="match status" value="1"/>
</dbReference>
<dbReference type="PRINTS" id="PR01210">
    <property type="entry name" value="GGTRANSPTASE"/>
</dbReference>
<gene>
    <name evidence="7" type="ORF">KAK03_18090</name>
</gene>
<feature type="region of interest" description="Disordered" evidence="5">
    <location>
        <begin position="455"/>
        <end position="477"/>
    </location>
</feature>
<feature type="chain" id="PRO_5037095263" evidence="6">
    <location>
        <begin position="25"/>
        <end position="594"/>
    </location>
</feature>
<keyword evidence="2" id="KW-0808">Transferase</keyword>
<dbReference type="Gene3D" id="1.10.246.130">
    <property type="match status" value="1"/>
</dbReference>
<feature type="region of interest" description="Disordered" evidence="5">
    <location>
        <begin position="574"/>
        <end position="594"/>
    </location>
</feature>
<dbReference type="InterPro" id="IPR029055">
    <property type="entry name" value="Ntn_hydrolases_N"/>
</dbReference>
<evidence type="ECO:0000256" key="5">
    <source>
        <dbReference type="SAM" id="MobiDB-lite"/>
    </source>
</evidence>
<feature type="compositionally biased region" description="Basic and acidic residues" evidence="5">
    <location>
        <begin position="584"/>
        <end position="594"/>
    </location>
</feature>
<protein>
    <submittedName>
        <fullName evidence="7">Gamma-glutamyltransferase family protein</fullName>
    </submittedName>
</protein>
<dbReference type="PANTHER" id="PTHR43199:SF1">
    <property type="entry name" value="GLUTATHIONE HYDROLASE PROENZYME"/>
    <property type="match status" value="1"/>
</dbReference>
<evidence type="ECO:0000256" key="2">
    <source>
        <dbReference type="ARBA" id="ARBA00022679"/>
    </source>
</evidence>
<dbReference type="InterPro" id="IPR043137">
    <property type="entry name" value="GGT_ssub_C"/>
</dbReference>
<keyword evidence="4" id="KW-0865">Zymogen</keyword>
<feature type="signal peptide" evidence="6">
    <location>
        <begin position="1"/>
        <end position="24"/>
    </location>
</feature>
<dbReference type="AlphaFoldDB" id="A0A940YDW8"/>
<comment type="similarity">
    <text evidence="1">Belongs to the gamma-glutamyltransferase family.</text>
</comment>
<dbReference type="GO" id="GO:0016740">
    <property type="term" value="F:transferase activity"/>
    <property type="evidence" value="ECO:0007669"/>
    <property type="project" value="UniProtKB-KW"/>
</dbReference>
<dbReference type="InterPro" id="IPR055262">
    <property type="entry name" value="GGT_CS"/>
</dbReference>
<dbReference type="Gene3D" id="3.60.20.40">
    <property type="match status" value="1"/>
</dbReference>
<name>A0A940YDW8_9BURK</name>
<keyword evidence="3" id="KW-0378">Hydrolase</keyword>
<dbReference type="PROSITE" id="PS00462">
    <property type="entry name" value="G_GLU_TRANSPEPTIDASE"/>
    <property type="match status" value="1"/>
</dbReference>
<sequence>MHRLIRPRTRTVAALLLSAVGLLACQGTPQRWATPEVAGMVQAKSGWQLQRQGVAAAHPLAAEAGAQVLREGGNALDAAIAAQLVLALVEPQSSGIGGGAFLLSWDGHQVLAWDGRETAPAAVTPALFLGADGRPLPLPQAIASGRSVGVPGTLRMLEAAHRRGGHLPWARLVQPAIELAEQGFAVSLRLHQSIAASAQLRADPAARAFYLDPQGQPWPVGHRLTNPALAAVLRRVASEGADVLHRGPVAAAIVARVRQHPQGPGAMTEADLAGYRPLQREAICTDWRDWRVCGMPPPSSGHLAAMQMLGLLDALPPTTDPAERAHRWIEAARLAYADRAQYLADPAFVDPPGGDWRSLLAPTYLRQRAALIGPRTMGEATPGQPGGVRLAFAPQAPQPEHGTSHISVVDAQGNAVALTTTIEAGFGSGLLCDGGTGWPGGFLLNNELTDFALQPTGADGRPVANRAEGGKRPRSSMAPTLVFDRRDGRLLATLGSPGGGAIIHFVAGTLQGLAEGLTPQQAADAPHLLNFNTSLSWLERGRWSPDVVQGLRARGQQVQEDEIPSGIHVLQRDPTGRGWLGGADPRREGVVAGD</sequence>
<keyword evidence="6" id="KW-0732">Signal</keyword>
<dbReference type="RefSeq" id="WP_210855959.1">
    <property type="nucleotide sequence ID" value="NZ_JAGQDD010000016.1"/>
</dbReference>
<proteinExistence type="inferred from homology"/>
<dbReference type="GO" id="GO:0016787">
    <property type="term" value="F:hydrolase activity"/>
    <property type="evidence" value="ECO:0007669"/>
    <property type="project" value="UniProtKB-KW"/>
</dbReference>
<reference evidence="7 8" key="1">
    <citation type="submission" date="2021-04" db="EMBL/GenBank/DDBJ databases">
        <title>The genome sequence of Ideonella sp. 3Y2.</title>
        <authorList>
            <person name="Liu Y."/>
        </authorList>
    </citation>
    <scope>NUCLEOTIDE SEQUENCE [LARGE SCALE GENOMIC DNA]</scope>
    <source>
        <strain evidence="7 8">3Y2</strain>
    </source>
</reference>